<reference evidence="2" key="1">
    <citation type="submission" date="2020-07" db="EMBL/GenBank/DDBJ databases">
        <title>The High-quality genome of the commercially important snow crab, Chionoecetes opilio.</title>
        <authorList>
            <person name="Jeong J.-H."/>
            <person name="Ryu S."/>
        </authorList>
    </citation>
    <scope>NUCLEOTIDE SEQUENCE</scope>
    <source>
        <strain evidence="2">MADBK_172401_WGS</strain>
        <tissue evidence="2">Digestive gland</tissue>
    </source>
</reference>
<gene>
    <name evidence="2" type="ORF">GWK47_044152</name>
</gene>
<feature type="compositionally biased region" description="Low complexity" evidence="1">
    <location>
        <begin position="180"/>
        <end position="207"/>
    </location>
</feature>
<protein>
    <submittedName>
        <fullName evidence="2">Uncharacterized protein</fullName>
    </submittedName>
</protein>
<dbReference type="PANTHER" id="PTHR46113">
    <property type="entry name" value="SNAC DOMAIN-CONTAINING PROTEIN"/>
    <property type="match status" value="1"/>
</dbReference>
<keyword evidence="3" id="KW-1185">Reference proteome</keyword>
<proteinExistence type="predicted"/>
<evidence type="ECO:0000313" key="3">
    <source>
        <dbReference type="Proteomes" id="UP000770661"/>
    </source>
</evidence>
<name>A0A8J5CZ86_CHIOP</name>
<accession>A0A8J5CZ86</accession>
<dbReference type="OrthoDB" id="6626714at2759"/>
<evidence type="ECO:0000256" key="1">
    <source>
        <dbReference type="SAM" id="MobiDB-lite"/>
    </source>
</evidence>
<feature type="compositionally biased region" description="Basic and acidic residues" evidence="1">
    <location>
        <begin position="148"/>
        <end position="162"/>
    </location>
</feature>
<feature type="region of interest" description="Disordered" evidence="1">
    <location>
        <begin position="650"/>
        <end position="669"/>
    </location>
</feature>
<dbReference type="EMBL" id="JACEEZ010009244">
    <property type="protein sequence ID" value="KAG0722625.1"/>
    <property type="molecule type" value="Genomic_DNA"/>
</dbReference>
<sequence>MTTRKQTEVWLLGHSVPTITGAKLPSRGDVLRRFFYAHKEEKKTVQQSAAEAAKEVLDFWTRARIPTIAETSVRRKITGLFDEWKILSKSKNNSGVTPAEKQKTFQESLPDPLDIAHSEALTLMTIPEDKEFLLAQREKGRRGSMAGLDKKLKESVCRRESSLSRSRQQTPKGEEMVELESSSSESSSPANAANTSTSSSNAGVASPPKRLRTRGTKSVLSPDRTGVSSRQALQIVAATASSLGHDPQELVLNPESIRQARAKYRSTLAKDIKETFSPLTVHWDGKILPQDDGTRAERLAILVTGGVEKLLGVPKLHSGTGDAAATAVFEALEDWGVQERITIFSRFKDYWSYINQSAINPPTNEDLPETLVSKRDDLIQGLKRLLQTKQPRDHYKELTELSILFLGGALPKTSIRSPGALHRAHWMARIIYALKMILFREQLTGVVTPREMSALQRFSSFATEIYVLRWFESTVLSYAPAKDLGFAKDILQYHDECIRKACFTTLSRHFWYLSEDLIGLSLFDSRLPVSDKQAIVHNVQAILYDEGAEEPAKRINLPSSQVPAATLPSFATKNSLRLFEALDIKTDFLSTNPRKWQEEESYVEACRRTEGLHVVNDTAERGVALIQSFNLRLTKDEEQRQFLLQVVEAHRHQQPGTSKASLPRPSRPQ</sequence>
<organism evidence="2 3">
    <name type="scientific">Chionoecetes opilio</name>
    <name type="common">Atlantic snow crab</name>
    <name type="synonym">Cancer opilio</name>
    <dbReference type="NCBI Taxonomy" id="41210"/>
    <lineage>
        <taxon>Eukaryota</taxon>
        <taxon>Metazoa</taxon>
        <taxon>Ecdysozoa</taxon>
        <taxon>Arthropoda</taxon>
        <taxon>Crustacea</taxon>
        <taxon>Multicrustacea</taxon>
        <taxon>Malacostraca</taxon>
        <taxon>Eumalacostraca</taxon>
        <taxon>Eucarida</taxon>
        <taxon>Decapoda</taxon>
        <taxon>Pleocyemata</taxon>
        <taxon>Brachyura</taxon>
        <taxon>Eubrachyura</taxon>
        <taxon>Majoidea</taxon>
        <taxon>Majidae</taxon>
        <taxon>Chionoecetes</taxon>
    </lineage>
</organism>
<comment type="caution">
    <text evidence="2">The sequence shown here is derived from an EMBL/GenBank/DDBJ whole genome shotgun (WGS) entry which is preliminary data.</text>
</comment>
<feature type="region of interest" description="Disordered" evidence="1">
    <location>
        <begin position="138"/>
        <end position="228"/>
    </location>
</feature>
<dbReference type="PANTHER" id="PTHR46113:SF1">
    <property type="entry name" value="PEPTIDASE M17 LEUCYL AMINOPEPTIDASE N-TERMINAL DOMAIN-CONTAINING PROTEIN"/>
    <property type="match status" value="1"/>
</dbReference>
<dbReference type="AlphaFoldDB" id="A0A8J5CZ86"/>
<evidence type="ECO:0000313" key="2">
    <source>
        <dbReference type="EMBL" id="KAG0722625.1"/>
    </source>
</evidence>
<dbReference type="Proteomes" id="UP000770661">
    <property type="component" value="Unassembled WGS sequence"/>
</dbReference>